<evidence type="ECO:0000313" key="7">
    <source>
        <dbReference type="EMBL" id="PGQ10995.1"/>
    </source>
</evidence>
<proteinExistence type="predicted"/>
<feature type="region of interest" description="Disordered" evidence="3">
    <location>
        <begin position="186"/>
        <end position="211"/>
    </location>
</feature>
<dbReference type="InterPro" id="IPR050570">
    <property type="entry name" value="Cell_wall_metabolism_enzyme"/>
</dbReference>
<feature type="domain" description="M23ase beta-sheet core" evidence="5">
    <location>
        <begin position="311"/>
        <end position="403"/>
    </location>
</feature>
<dbReference type="Pfam" id="PF24568">
    <property type="entry name" value="CC_PcsB"/>
    <property type="match status" value="1"/>
</dbReference>
<dbReference type="Gene3D" id="2.70.70.10">
    <property type="entry name" value="Glucose Permease (Domain IIA)"/>
    <property type="match status" value="1"/>
</dbReference>
<dbReference type="CDD" id="cd12797">
    <property type="entry name" value="M23_peptidase"/>
    <property type="match status" value="1"/>
</dbReference>
<reference evidence="7 8" key="1">
    <citation type="submission" date="2017-09" db="EMBL/GenBank/DDBJ databases">
        <title>Large-scale bioinformatics analysis of Bacillus genomes uncovers conserved roles of natural products in bacterial physiology.</title>
        <authorList>
            <consortium name="Agbiome Team Llc"/>
            <person name="Bleich R.M."/>
            <person name="Grubbs K.J."/>
            <person name="Santa Maria K.C."/>
            <person name="Allen S.E."/>
            <person name="Farag S."/>
            <person name="Shank E.A."/>
            <person name="Bowers A."/>
        </authorList>
    </citation>
    <scope>NUCLEOTIDE SEQUENCE [LARGE SCALE GENOMIC DNA]</scope>
    <source>
        <strain evidence="7 8">AFS046104</strain>
    </source>
</reference>
<evidence type="ECO:0000259" key="6">
    <source>
        <dbReference type="Pfam" id="PF24568"/>
    </source>
</evidence>
<name>A0A2C0EX25_BACCE</name>
<feature type="compositionally biased region" description="Low complexity" evidence="3">
    <location>
        <begin position="201"/>
        <end position="211"/>
    </location>
</feature>
<evidence type="ECO:0000256" key="1">
    <source>
        <dbReference type="ARBA" id="ARBA00022729"/>
    </source>
</evidence>
<dbReference type="SUPFAM" id="SSF51261">
    <property type="entry name" value="Duplicated hybrid motif"/>
    <property type="match status" value="1"/>
</dbReference>
<dbReference type="PANTHER" id="PTHR21666">
    <property type="entry name" value="PEPTIDASE-RELATED"/>
    <property type="match status" value="1"/>
</dbReference>
<accession>A0A2C0EX25</accession>
<dbReference type="FunFam" id="2.70.70.10:FF:000020">
    <property type="entry name" value="Peptidase, M23/M37 family"/>
    <property type="match status" value="1"/>
</dbReference>
<feature type="signal peptide" evidence="4">
    <location>
        <begin position="1"/>
        <end position="27"/>
    </location>
</feature>
<evidence type="ECO:0000259" key="5">
    <source>
        <dbReference type="Pfam" id="PF01551"/>
    </source>
</evidence>
<dbReference type="Proteomes" id="UP000221438">
    <property type="component" value="Unassembled WGS sequence"/>
</dbReference>
<keyword evidence="1 4" id="KW-0732">Signal</keyword>
<dbReference type="EMBL" id="NUJQ01000005">
    <property type="protein sequence ID" value="PGQ10995.1"/>
    <property type="molecule type" value="Genomic_DNA"/>
</dbReference>
<feature type="coiled-coil region" evidence="2">
    <location>
        <begin position="34"/>
        <end position="110"/>
    </location>
</feature>
<comment type="caution">
    <text evidence="7">The sequence shown here is derived from an EMBL/GenBank/DDBJ whole genome shotgun (WGS) entry which is preliminary data.</text>
</comment>
<evidence type="ECO:0000256" key="3">
    <source>
        <dbReference type="SAM" id="MobiDB-lite"/>
    </source>
</evidence>
<dbReference type="InterPro" id="IPR057309">
    <property type="entry name" value="PcsB_CC"/>
</dbReference>
<dbReference type="AlphaFoldDB" id="A0A2C0EX25"/>
<dbReference type="InterPro" id="IPR016047">
    <property type="entry name" value="M23ase_b-sheet_dom"/>
</dbReference>
<dbReference type="Pfam" id="PF01551">
    <property type="entry name" value="Peptidase_M23"/>
    <property type="match status" value="1"/>
</dbReference>
<sequence length="420" mass="46441">MKKKFAAISVLAAGTIFASPLLSPVYAETNQDKLTDIQSELEGKQNDLQNKSAEKEQIEKEIQELQKKIDELTTSINKNEAELNDTKKEISNTQQVITEKKKHIEQLQTNIDTRQEVIKQRLQSMQEKPRTSIITEVITSSANIADLVDNMYSVSLILNNDTDIVKKQTSDQNAVTTEKEAVEKKEQQLKESEQKLEQKQQELQSNQQQQQALINDLHTKVAKVDSEIEGLEESKGILENQRQAVQKAIEEEKRAEEARKAEEAHKAEEARKQAATPAQAAPVPHDTNIGGFIKPAAGSKTSGFGTRSLDNHKGIDIAASGTIPIIAAADGVVIRSELSSSYGNVVYLSHRINGKTYTTVYAHMSSRSVSNGQTVKQGDQLGFMGNTGQSYGQHLHFELHLGEWNVGKTNAVDPSPYIGL</sequence>
<feature type="domain" description="Peptidoglycan hydrolase PcsB coiled-coil" evidence="6">
    <location>
        <begin position="104"/>
        <end position="177"/>
    </location>
</feature>
<feature type="chain" id="PRO_5011928891" evidence="4">
    <location>
        <begin position="28"/>
        <end position="420"/>
    </location>
</feature>
<feature type="compositionally biased region" description="Basic and acidic residues" evidence="3">
    <location>
        <begin position="253"/>
        <end position="272"/>
    </location>
</feature>
<dbReference type="RefSeq" id="WP_097831774.1">
    <property type="nucleotide sequence ID" value="NZ_CP089518.1"/>
</dbReference>
<feature type="compositionally biased region" description="Basic and acidic residues" evidence="3">
    <location>
        <begin position="186"/>
        <end position="200"/>
    </location>
</feature>
<protein>
    <submittedName>
        <fullName evidence="7">Peptidase M24</fullName>
    </submittedName>
</protein>
<gene>
    <name evidence="7" type="ORF">COA08_04195</name>
</gene>
<dbReference type="PANTHER" id="PTHR21666:SF270">
    <property type="entry name" value="MUREIN HYDROLASE ACTIVATOR ENVC"/>
    <property type="match status" value="1"/>
</dbReference>
<dbReference type="InterPro" id="IPR011055">
    <property type="entry name" value="Dup_hybrid_motif"/>
</dbReference>
<dbReference type="Gene3D" id="6.10.250.3150">
    <property type="match status" value="1"/>
</dbReference>
<organism evidence="7 8">
    <name type="scientific">Bacillus cereus</name>
    <dbReference type="NCBI Taxonomy" id="1396"/>
    <lineage>
        <taxon>Bacteria</taxon>
        <taxon>Bacillati</taxon>
        <taxon>Bacillota</taxon>
        <taxon>Bacilli</taxon>
        <taxon>Bacillales</taxon>
        <taxon>Bacillaceae</taxon>
        <taxon>Bacillus</taxon>
        <taxon>Bacillus cereus group</taxon>
    </lineage>
</organism>
<keyword evidence="2" id="KW-0175">Coiled coil</keyword>
<feature type="region of interest" description="Disordered" evidence="3">
    <location>
        <begin position="253"/>
        <end position="285"/>
    </location>
</feature>
<evidence type="ECO:0000313" key="8">
    <source>
        <dbReference type="Proteomes" id="UP000221438"/>
    </source>
</evidence>
<evidence type="ECO:0000256" key="4">
    <source>
        <dbReference type="SAM" id="SignalP"/>
    </source>
</evidence>
<feature type="compositionally biased region" description="Low complexity" evidence="3">
    <location>
        <begin position="273"/>
        <end position="282"/>
    </location>
</feature>
<evidence type="ECO:0000256" key="2">
    <source>
        <dbReference type="SAM" id="Coils"/>
    </source>
</evidence>
<dbReference type="GO" id="GO:0004222">
    <property type="term" value="F:metalloendopeptidase activity"/>
    <property type="evidence" value="ECO:0007669"/>
    <property type="project" value="TreeGrafter"/>
</dbReference>